<dbReference type="RefSeq" id="WP_311796559.1">
    <property type="nucleotide sequence ID" value="NZ_JARQAI010000002.1"/>
</dbReference>
<dbReference type="InterPro" id="IPR009078">
    <property type="entry name" value="Ferritin-like_SF"/>
</dbReference>
<evidence type="ECO:0000313" key="1">
    <source>
        <dbReference type="EMBL" id="MDT2736127.1"/>
    </source>
</evidence>
<dbReference type="GO" id="GO:0003677">
    <property type="term" value="F:DNA binding"/>
    <property type="evidence" value="ECO:0007669"/>
    <property type="project" value="UniProtKB-KW"/>
</dbReference>
<dbReference type="InterPro" id="IPR012347">
    <property type="entry name" value="Ferritin-like"/>
</dbReference>
<sequence length="178" mass="20738">MNAEEKYQAEQIQSDKDHHTPTAGAMISHILSNLFIHRVKLRQANYYLTGEVRGFAEPKLEQMISEEDQLFDELNQLLLAEEELIPTTIEEFLDYAMLEDSGKLKYETTETIIKELVADLATQNLFITRGITLAENEAKFGLAEFLKKLYTWMKQEQLIWQRYLGKESVQAEEDEEDE</sequence>
<dbReference type="AlphaFoldDB" id="A0AAE4L5N7"/>
<dbReference type="Proteomes" id="UP001180842">
    <property type="component" value="Unassembled WGS sequence"/>
</dbReference>
<gene>
    <name evidence="1" type="ORF">P7H00_03115</name>
</gene>
<dbReference type="Gene3D" id="1.20.1260.10">
    <property type="match status" value="1"/>
</dbReference>
<dbReference type="EMBL" id="JARQAI010000002">
    <property type="protein sequence ID" value="MDT2736127.1"/>
    <property type="molecule type" value="Genomic_DNA"/>
</dbReference>
<name>A0AAE4L5N7_9ENTE</name>
<dbReference type="SUPFAM" id="SSF47240">
    <property type="entry name" value="Ferritin-like"/>
    <property type="match status" value="1"/>
</dbReference>
<protein>
    <submittedName>
        <fullName evidence="1">DNA-binding protein</fullName>
    </submittedName>
</protein>
<proteinExistence type="predicted"/>
<reference evidence="1" key="1">
    <citation type="submission" date="2023-03" db="EMBL/GenBank/DDBJ databases">
        <authorList>
            <person name="Shen W."/>
            <person name="Cai J."/>
        </authorList>
    </citation>
    <scope>NUCLEOTIDE SEQUENCE</scope>
    <source>
        <strain evidence="1">P69-2</strain>
    </source>
</reference>
<keyword evidence="1" id="KW-0238">DNA-binding</keyword>
<comment type="caution">
    <text evidence="1">The sequence shown here is derived from an EMBL/GenBank/DDBJ whole genome shotgun (WGS) entry which is preliminary data.</text>
</comment>
<organism evidence="1 2">
    <name type="scientific">Enterococcus pseudoavium</name>
    <dbReference type="NCBI Taxonomy" id="44007"/>
    <lineage>
        <taxon>Bacteria</taxon>
        <taxon>Bacillati</taxon>
        <taxon>Bacillota</taxon>
        <taxon>Bacilli</taxon>
        <taxon>Lactobacillales</taxon>
        <taxon>Enterococcaceae</taxon>
        <taxon>Enterococcus</taxon>
    </lineage>
</organism>
<evidence type="ECO:0000313" key="2">
    <source>
        <dbReference type="Proteomes" id="UP001180842"/>
    </source>
</evidence>
<accession>A0AAE4L5N7</accession>